<keyword evidence="1" id="KW-0812">Transmembrane</keyword>
<protein>
    <submittedName>
        <fullName evidence="2">Uncharacterized protein</fullName>
    </submittedName>
</protein>
<evidence type="ECO:0000313" key="2">
    <source>
        <dbReference type="EMBL" id="CEG23839.1"/>
    </source>
</evidence>
<keyword evidence="1" id="KW-0472">Membrane</keyword>
<gene>
    <name evidence="2" type="ORF">BN1080_02846</name>
</gene>
<dbReference type="Proteomes" id="UP000043699">
    <property type="component" value="Unassembled WGS sequence"/>
</dbReference>
<feature type="transmembrane region" description="Helical" evidence="1">
    <location>
        <begin position="222"/>
        <end position="239"/>
    </location>
</feature>
<dbReference type="EMBL" id="CCXS01000001">
    <property type="protein sequence ID" value="CEG23839.1"/>
    <property type="molecule type" value="Genomic_DNA"/>
</dbReference>
<feature type="transmembrane region" description="Helical" evidence="1">
    <location>
        <begin position="245"/>
        <end position="267"/>
    </location>
</feature>
<evidence type="ECO:0000313" key="3">
    <source>
        <dbReference type="Proteomes" id="UP000043699"/>
    </source>
</evidence>
<accession>A0A098ENH5</accession>
<feature type="transmembrane region" description="Helical" evidence="1">
    <location>
        <begin position="194"/>
        <end position="215"/>
    </location>
</feature>
<name>A0A098ENH5_9BACL</name>
<sequence length="304" mass="34217">MSGLNMAESLLLMEKDSLRFNYALLHDSNILKMLLPFAKEKLSKSKKSEIMEMINDEANKYKYTPTPQLKRGLLKELGDLYNIPHREYVVKQDIVDQCERIIDRMFLDMKSSNKKFKAFLNNSNLSENPLDAITKYQMMNLIESIGDHKFDPRQMKEVGDSLEEFFNDLPETQQKRIAEKLGINNITSSSIQQLIATNGTAVVFAAIVQVAGFAFYTTLTSVVAGIFGFVGITLPFVFYTTMTSLVAVVANPLIFLPALLIGGSFLLHKQNIKMKKAISPVVLMQILTSADSGKEPEWEEILNG</sequence>
<keyword evidence="3" id="KW-1185">Reference proteome</keyword>
<dbReference type="OrthoDB" id="2675821at2"/>
<evidence type="ECO:0000256" key="1">
    <source>
        <dbReference type="SAM" id="Phobius"/>
    </source>
</evidence>
<dbReference type="AlphaFoldDB" id="A0A098ENH5"/>
<keyword evidence="1" id="KW-1133">Transmembrane helix</keyword>
<dbReference type="STRING" id="1499687.BN1080_02846"/>
<dbReference type="RefSeq" id="WP_052652844.1">
    <property type="nucleotide sequence ID" value="NZ_CCXS01000001.1"/>
</dbReference>
<organism evidence="2 3">
    <name type="scientific">Planococcus massiliensis</name>
    <dbReference type="NCBI Taxonomy" id="1499687"/>
    <lineage>
        <taxon>Bacteria</taxon>
        <taxon>Bacillati</taxon>
        <taxon>Bacillota</taxon>
        <taxon>Bacilli</taxon>
        <taxon>Bacillales</taxon>
        <taxon>Caryophanaceae</taxon>
        <taxon>Planococcus</taxon>
    </lineage>
</organism>
<reference evidence="2 3" key="1">
    <citation type="submission" date="2014-09" db="EMBL/GenBank/DDBJ databases">
        <authorList>
            <person name="Urmite Genomes Urmite Genomes"/>
        </authorList>
    </citation>
    <scope>NUCLEOTIDE SEQUENCE [LARGE SCALE GENOMIC DNA]</scope>
    <source>
        <strain evidence="2 3">ES2</strain>
    </source>
</reference>
<proteinExistence type="predicted"/>